<evidence type="ECO:0000313" key="4">
    <source>
        <dbReference type="Proteomes" id="UP000799767"/>
    </source>
</evidence>
<feature type="region of interest" description="Disordered" evidence="1">
    <location>
        <begin position="1"/>
        <end position="40"/>
    </location>
</feature>
<dbReference type="Proteomes" id="UP000799767">
    <property type="component" value="Unassembled WGS sequence"/>
</dbReference>
<accession>A0A6A6PM03</accession>
<dbReference type="GeneID" id="54472445"/>
<dbReference type="PANTHER" id="PTHR34706:SF1">
    <property type="entry name" value="VWFA DOMAIN-CONTAINING PROTEIN"/>
    <property type="match status" value="1"/>
</dbReference>
<evidence type="ECO:0000259" key="2">
    <source>
        <dbReference type="PROSITE" id="PS50234"/>
    </source>
</evidence>
<dbReference type="Gene3D" id="3.40.50.410">
    <property type="entry name" value="von Willebrand factor, type A domain"/>
    <property type="match status" value="1"/>
</dbReference>
<protein>
    <recommendedName>
        <fullName evidence="2">VWFA domain-containing protein</fullName>
    </recommendedName>
</protein>
<gene>
    <name evidence="3" type="ORF">BDY17DRAFT_254598</name>
</gene>
<dbReference type="OrthoDB" id="2142040at2759"/>
<feature type="compositionally biased region" description="Low complexity" evidence="1">
    <location>
        <begin position="17"/>
        <end position="35"/>
    </location>
</feature>
<dbReference type="PANTHER" id="PTHR34706">
    <property type="entry name" value="SLR1338 PROTEIN"/>
    <property type="match status" value="1"/>
</dbReference>
<dbReference type="SMART" id="SM00327">
    <property type="entry name" value="VWA"/>
    <property type="match status" value="1"/>
</dbReference>
<dbReference type="PROSITE" id="PS50234">
    <property type="entry name" value="VWFA"/>
    <property type="match status" value="1"/>
</dbReference>
<sequence>MNQSKVASEAPPPYTPAPNAAASNTATSSSTTATTQDTADDPYSFLHTFDTIFLIDDSGSMAGSRWRETAEALKAITPICTGHDQDGIDLYFLNRADSALHHGVKDVARVEQIFNSVRPGGGTPTGQRLDSIIKPYIRQYTANKAGTKPINIICITDGEPSDDVESPLIWAAKKLDKLDAPAWQIGVQFFQVGRDEQARKHLAALDDELAEISGNDDLRDIVDTVPFTGEEGTTLTGDGILKVVLGAVNRRLDRKKVVDLHQ</sequence>
<dbReference type="InterPro" id="IPR002035">
    <property type="entry name" value="VWF_A"/>
</dbReference>
<dbReference type="InterPro" id="IPR036465">
    <property type="entry name" value="vWFA_dom_sf"/>
</dbReference>
<keyword evidence="4" id="KW-1185">Reference proteome</keyword>
<dbReference type="EMBL" id="MU001639">
    <property type="protein sequence ID" value="KAF2480935.1"/>
    <property type="molecule type" value="Genomic_DNA"/>
</dbReference>
<evidence type="ECO:0000256" key="1">
    <source>
        <dbReference type="SAM" id="MobiDB-lite"/>
    </source>
</evidence>
<dbReference type="RefSeq" id="XP_033587505.1">
    <property type="nucleotide sequence ID" value="XM_033731443.1"/>
</dbReference>
<name>A0A6A6PM03_9PEZI</name>
<dbReference type="SUPFAM" id="SSF53300">
    <property type="entry name" value="vWA-like"/>
    <property type="match status" value="1"/>
</dbReference>
<feature type="domain" description="VWFA" evidence="2">
    <location>
        <begin position="50"/>
        <end position="244"/>
    </location>
</feature>
<dbReference type="AlphaFoldDB" id="A0A6A6PM03"/>
<evidence type="ECO:0000313" key="3">
    <source>
        <dbReference type="EMBL" id="KAF2480935.1"/>
    </source>
</evidence>
<dbReference type="Pfam" id="PF00092">
    <property type="entry name" value="VWA"/>
    <property type="match status" value="1"/>
</dbReference>
<organism evidence="3 4">
    <name type="scientific">Neohortaea acidophila</name>
    <dbReference type="NCBI Taxonomy" id="245834"/>
    <lineage>
        <taxon>Eukaryota</taxon>
        <taxon>Fungi</taxon>
        <taxon>Dikarya</taxon>
        <taxon>Ascomycota</taxon>
        <taxon>Pezizomycotina</taxon>
        <taxon>Dothideomycetes</taxon>
        <taxon>Dothideomycetidae</taxon>
        <taxon>Mycosphaerellales</taxon>
        <taxon>Teratosphaeriaceae</taxon>
        <taxon>Neohortaea</taxon>
    </lineage>
</organism>
<reference evidence="3" key="1">
    <citation type="journal article" date="2020" name="Stud. Mycol.">
        <title>101 Dothideomycetes genomes: a test case for predicting lifestyles and emergence of pathogens.</title>
        <authorList>
            <person name="Haridas S."/>
            <person name="Albert R."/>
            <person name="Binder M."/>
            <person name="Bloem J."/>
            <person name="Labutti K."/>
            <person name="Salamov A."/>
            <person name="Andreopoulos B."/>
            <person name="Baker S."/>
            <person name="Barry K."/>
            <person name="Bills G."/>
            <person name="Bluhm B."/>
            <person name="Cannon C."/>
            <person name="Castanera R."/>
            <person name="Culley D."/>
            <person name="Daum C."/>
            <person name="Ezra D."/>
            <person name="Gonzalez J."/>
            <person name="Henrissat B."/>
            <person name="Kuo A."/>
            <person name="Liang C."/>
            <person name="Lipzen A."/>
            <person name="Lutzoni F."/>
            <person name="Magnuson J."/>
            <person name="Mondo S."/>
            <person name="Nolan M."/>
            <person name="Ohm R."/>
            <person name="Pangilinan J."/>
            <person name="Park H.-J."/>
            <person name="Ramirez L."/>
            <person name="Alfaro M."/>
            <person name="Sun H."/>
            <person name="Tritt A."/>
            <person name="Yoshinaga Y."/>
            <person name="Zwiers L.-H."/>
            <person name="Turgeon B."/>
            <person name="Goodwin S."/>
            <person name="Spatafora J."/>
            <person name="Crous P."/>
            <person name="Grigoriev I."/>
        </authorList>
    </citation>
    <scope>NUCLEOTIDE SEQUENCE</scope>
    <source>
        <strain evidence="3">CBS 113389</strain>
    </source>
</reference>
<proteinExistence type="predicted"/>